<sequence>CQHYKYSFREADVKNFVMVKVLELPESEG</sequence>
<dbReference type="EMBL" id="BLRX01000506">
    <property type="protein sequence ID" value="GFP26300.1"/>
    <property type="molecule type" value="Genomic_DNA"/>
</dbReference>
<evidence type="ECO:0000313" key="1">
    <source>
        <dbReference type="EMBL" id="GFP26300.1"/>
    </source>
</evidence>
<evidence type="ECO:0000313" key="5">
    <source>
        <dbReference type="EMBL" id="GFP26446.1"/>
    </source>
</evidence>
<evidence type="ECO:0000313" key="4">
    <source>
        <dbReference type="EMBL" id="GFP26429.1"/>
    </source>
</evidence>
<accession>A0A6V8P6G2</accession>
<dbReference type="EMBL" id="BLRX01000555">
    <property type="protein sequence ID" value="GFP26365.1"/>
    <property type="molecule type" value="Genomic_DNA"/>
</dbReference>
<feature type="non-terminal residue" evidence="3">
    <location>
        <position position="1"/>
    </location>
</feature>
<gene>
    <name evidence="1" type="ORF">HKBW3S25_01791</name>
    <name evidence="2" type="ORF">HKBW3S25_01857</name>
    <name evidence="3" type="ORF">HKBW3S25_01858</name>
    <name evidence="4" type="ORF">HKBW3S25_01922</name>
    <name evidence="5" type="ORF">HKBW3S25_01939</name>
</gene>
<comment type="caution">
    <text evidence="3">The sequence shown here is derived from an EMBL/GenBank/DDBJ whole genome shotgun (WGS) entry which is preliminary data.</text>
</comment>
<dbReference type="AlphaFoldDB" id="A0A6V8P6G2"/>
<name>A0A6V8P6G2_9ACTN</name>
<proteinExistence type="predicted"/>
<dbReference type="EMBL" id="BLRX01000617">
    <property type="protein sequence ID" value="GFP26446.1"/>
    <property type="molecule type" value="Genomic_DNA"/>
</dbReference>
<dbReference type="Proteomes" id="UP000543224">
    <property type="component" value="Unassembled WGS sequence"/>
</dbReference>
<evidence type="ECO:0000313" key="6">
    <source>
        <dbReference type="Proteomes" id="UP000543224"/>
    </source>
</evidence>
<reference evidence="3 6" key="1">
    <citation type="journal article" date="2020" name="Front. Microbiol.">
        <title>Single-cell genomics of novel Actinobacteria with the Wood-Ljungdahl pathway discovered in a serpentinizing system.</title>
        <authorList>
            <person name="Merino N."/>
            <person name="Kawai M."/>
            <person name="Boyd E.S."/>
            <person name="Colman D.R."/>
            <person name="McGlynn S.E."/>
            <person name="Nealson K.H."/>
            <person name="Kurokawa K."/>
            <person name="Hongoh Y."/>
        </authorList>
    </citation>
    <scope>NUCLEOTIDE SEQUENCE [LARGE SCALE GENOMIC DNA]</scope>
    <source>
        <strain evidence="3 6">S25</strain>
    </source>
</reference>
<evidence type="ECO:0000313" key="3">
    <source>
        <dbReference type="EMBL" id="GFP26366.1"/>
    </source>
</evidence>
<protein>
    <submittedName>
        <fullName evidence="3">Uncharacterized protein</fullName>
    </submittedName>
</protein>
<evidence type="ECO:0000313" key="2">
    <source>
        <dbReference type="EMBL" id="GFP26365.1"/>
    </source>
</evidence>
<dbReference type="EMBL" id="BLRX01000604">
    <property type="protein sequence ID" value="GFP26429.1"/>
    <property type="molecule type" value="Genomic_DNA"/>
</dbReference>
<organism evidence="3 6">
    <name type="scientific">Candidatus Hakubella thermalkaliphila</name>
    <dbReference type="NCBI Taxonomy" id="2754717"/>
    <lineage>
        <taxon>Bacteria</taxon>
        <taxon>Bacillati</taxon>
        <taxon>Actinomycetota</taxon>
        <taxon>Actinomycetota incertae sedis</taxon>
        <taxon>Candidatus Hakubellales</taxon>
        <taxon>Candidatus Hakubellaceae</taxon>
        <taxon>Candidatus Hakubella</taxon>
    </lineage>
</organism>
<dbReference type="EMBL" id="BLRX01000556">
    <property type="protein sequence ID" value="GFP26366.1"/>
    <property type="molecule type" value="Genomic_DNA"/>
</dbReference>